<keyword evidence="1" id="KW-0732">Signal</keyword>
<proteinExistence type="predicted"/>
<dbReference type="AlphaFoldDB" id="A0A6M5Z750"/>
<name>A0A6M5Z750_9BACT</name>
<gene>
    <name evidence="2" type="ORF">FTUN_8853</name>
</gene>
<keyword evidence="3" id="KW-1185">Reference proteome</keyword>
<feature type="chain" id="PRO_5026718382" description="DUF1800 domain-containing protein" evidence="1">
    <location>
        <begin position="32"/>
        <end position="558"/>
    </location>
</feature>
<dbReference type="Proteomes" id="UP000503447">
    <property type="component" value="Chromosome"/>
</dbReference>
<organism evidence="2 3">
    <name type="scientific">Frigoriglobus tundricola</name>
    <dbReference type="NCBI Taxonomy" id="2774151"/>
    <lineage>
        <taxon>Bacteria</taxon>
        <taxon>Pseudomonadati</taxon>
        <taxon>Planctomycetota</taxon>
        <taxon>Planctomycetia</taxon>
        <taxon>Gemmatales</taxon>
        <taxon>Gemmataceae</taxon>
        <taxon>Frigoriglobus</taxon>
    </lineage>
</organism>
<dbReference type="EMBL" id="CP053452">
    <property type="protein sequence ID" value="QJX01214.1"/>
    <property type="molecule type" value="Genomic_DNA"/>
</dbReference>
<dbReference type="InterPro" id="IPR014917">
    <property type="entry name" value="DUF1800"/>
</dbReference>
<accession>A0A6M5Z750</accession>
<reference evidence="3" key="1">
    <citation type="submission" date="2020-05" db="EMBL/GenBank/DDBJ databases">
        <title>Frigoriglobus tundricola gen. nov., sp. nov., a psychrotolerant cellulolytic planctomycete of the family Gemmataceae with two divergent copies of 16S rRNA gene.</title>
        <authorList>
            <person name="Kulichevskaya I.S."/>
            <person name="Ivanova A.A."/>
            <person name="Naumoff D.G."/>
            <person name="Beletsky A.V."/>
            <person name="Rijpstra W.I.C."/>
            <person name="Sinninghe Damste J.S."/>
            <person name="Mardanov A.V."/>
            <person name="Ravin N.V."/>
            <person name="Dedysh S.N."/>
        </authorList>
    </citation>
    <scope>NUCLEOTIDE SEQUENCE [LARGE SCALE GENOMIC DNA]</scope>
    <source>
        <strain evidence="3">PL17</strain>
    </source>
</reference>
<sequence length="558" mass="61652">MTYNPNPPPFCPVRAGLSLAAMLLAAAVGRAGEPAPAVKWDESAARHLLSRACFGGTPERAKALAAQPLDKAIDGLLDEAARAGPLDQPEWVRDVWVNTLRRYSDMPREEYLVTFRRTSTRNDDELLDLKARWVRRMATTPAPLRENLTLFWHGHFTSASRTMFGVSQTFYHQNETWRKHAMGNFRAFLQAATLDPGMMIYLDMEESEKTNPNENYARELLELFALGVGNYTEKDIREVARSLTGWTLDAPPGTVKPDRPTSPETARSLRRDGLVPTFVPARHDAGEKTVFDKTGKFGVKEVLDLVVAHPACGPHVAGKLIDHFGADDPDGTLKARMAKAFNDSQYELRPMLKVLFTSPEFYATRTRGNRVKSPIRLLVGACRDFDLRGEVTPSLAQAIVPLGQELFNPPTVKGWPSGNEWITATTLALRYRLGEVVLDGKALTGTQPLGRLRGTLIPRDPAEAEKTINRLLALDAEKADSTGKDGIKVRFEPDTIVPKGLADDPEKLVDHLLARVLVVKPRTATRDAVVEACKAVPAADRAKLAARLILASPEYQVE</sequence>
<evidence type="ECO:0008006" key="4">
    <source>
        <dbReference type="Google" id="ProtNLM"/>
    </source>
</evidence>
<dbReference type="KEGG" id="ftj:FTUN_8853"/>
<evidence type="ECO:0000313" key="2">
    <source>
        <dbReference type="EMBL" id="QJX01214.1"/>
    </source>
</evidence>
<evidence type="ECO:0000313" key="3">
    <source>
        <dbReference type="Proteomes" id="UP000503447"/>
    </source>
</evidence>
<feature type="signal peptide" evidence="1">
    <location>
        <begin position="1"/>
        <end position="31"/>
    </location>
</feature>
<dbReference type="Pfam" id="PF08811">
    <property type="entry name" value="DUF1800"/>
    <property type="match status" value="1"/>
</dbReference>
<dbReference type="RefSeq" id="WP_227254679.1">
    <property type="nucleotide sequence ID" value="NZ_CP053452.2"/>
</dbReference>
<evidence type="ECO:0000256" key="1">
    <source>
        <dbReference type="SAM" id="SignalP"/>
    </source>
</evidence>
<protein>
    <recommendedName>
        <fullName evidence="4">DUF1800 domain-containing protein</fullName>
    </recommendedName>
</protein>